<dbReference type="RefSeq" id="WP_020540307.1">
    <property type="nucleotide sequence ID" value="NZ_CP068985.1"/>
</dbReference>
<evidence type="ECO:0000313" key="3">
    <source>
        <dbReference type="Proteomes" id="UP000824681"/>
    </source>
</evidence>
<evidence type="ECO:0000256" key="1">
    <source>
        <dbReference type="SAM" id="MobiDB-lite"/>
    </source>
</evidence>
<keyword evidence="3" id="KW-1185">Reference proteome</keyword>
<name>A0ABX8U424_9ACTN</name>
<sequence length="196" mass="20968">MPLPLLIALLVFLALLALTALMAWSRRRSARRLSQAVIDRAVRQGTAPELIYVVNLPGYRPAEQSVGVINDEGFGACYFARGGRQVEMRVDRGAYTGAGAFEPDGDGWYAEHEGRQEYVAVRAEHHVRLICPAGQVDRAVLKKAAEGARPAVGRRPPAPPSPSSPPPPSPPPGPVKRGDMPRNGDGAPVQRRGPGG</sequence>
<proteinExistence type="predicted"/>
<gene>
    <name evidence="2" type="ORF">Nocox_23675</name>
</gene>
<evidence type="ECO:0000313" key="2">
    <source>
        <dbReference type="EMBL" id="QYC42338.1"/>
    </source>
</evidence>
<organism evidence="2 3">
    <name type="scientific">Nonomuraea coxensis DSM 45129</name>
    <dbReference type="NCBI Taxonomy" id="1122611"/>
    <lineage>
        <taxon>Bacteria</taxon>
        <taxon>Bacillati</taxon>
        <taxon>Actinomycetota</taxon>
        <taxon>Actinomycetes</taxon>
        <taxon>Streptosporangiales</taxon>
        <taxon>Streptosporangiaceae</taxon>
        <taxon>Nonomuraea</taxon>
    </lineage>
</organism>
<reference evidence="2 3" key="1">
    <citation type="journal article" date="2021" name="ACS Chem. Biol.">
        <title>Genomic-Led Discovery of a Novel Glycopeptide Antibiotic by Nonomuraea coxensis DSM 45129.</title>
        <authorList>
            <person name="Yushchuk O."/>
            <person name="Vior N.M."/>
            <person name="Andreo-Vidal A."/>
            <person name="Berini F."/>
            <person name="Ruckert C."/>
            <person name="Busche T."/>
            <person name="Binda E."/>
            <person name="Kalinowski J."/>
            <person name="Truman A.W."/>
            <person name="Marinelli F."/>
        </authorList>
    </citation>
    <scope>NUCLEOTIDE SEQUENCE [LARGE SCALE GENOMIC DNA]</scope>
    <source>
        <strain evidence="2 3">DSM 45129</strain>
    </source>
</reference>
<dbReference type="Proteomes" id="UP000824681">
    <property type="component" value="Chromosome"/>
</dbReference>
<protein>
    <submittedName>
        <fullName evidence="2">Uncharacterized protein</fullName>
    </submittedName>
</protein>
<dbReference type="EMBL" id="CP068985">
    <property type="protein sequence ID" value="QYC42338.1"/>
    <property type="molecule type" value="Genomic_DNA"/>
</dbReference>
<accession>A0ABX8U424</accession>
<feature type="region of interest" description="Disordered" evidence="1">
    <location>
        <begin position="145"/>
        <end position="196"/>
    </location>
</feature>
<feature type="compositionally biased region" description="Pro residues" evidence="1">
    <location>
        <begin position="156"/>
        <end position="174"/>
    </location>
</feature>